<dbReference type="EMBL" id="MN740824">
    <property type="protein sequence ID" value="QHU13718.1"/>
    <property type="molecule type" value="Genomic_DNA"/>
</dbReference>
<organism evidence="2">
    <name type="scientific">viral metagenome</name>
    <dbReference type="NCBI Taxonomy" id="1070528"/>
    <lineage>
        <taxon>unclassified sequences</taxon>
        <taxon>metagenomes</taxon>
        <taxon>organismal metagenomes</taxon>
    </lineage>
</organism>
<dbReference type="AlphaFoldDB" id="A0A6C0KBQ0"/>
<name>A0A6C0KBQ0_9ZZZZ</name>
<evidence type="ECO:0000313" key="2">
    <source>
        <dbReference type="EMBL" id="QHU13718.1"/>
    </source>
</evidence>
<feature type="compositionally biased region" description="Low complexity" evidence="1">
    <location>
        <begin position="545"/>
        <end position="559"/>
    </location>
</feature>
<sequence>MSAPQRKSGRVADMKAAKTAASAAAKIAAKALRGTRAAQIAKPSRPVPVVVAAAATAPRDGYKLSTELTKKTQSLIAKNEKEYSEYPINTEDWVVFFCDYFDFIQNNFDLCLTKIKSFSHLTIADLYKVDLSAGGFDSDFDNFEKVNYNIGLYEALFTQFKDGTNKINNCARLNQLLSYVGAAVLRMAAHYNKTSANALIEFYRKIATIIEIAVCPEVFLHFMTGDSTGQTHKVDLNYHGQAKKAFYTGIWVRKQEFLGVITSDGKNYWRKLDNGLRLFVRNYIRRLITYMRSYNATYPLGYELPYNYSADPTKIIRNPLPPEGVYQYSAPPENYYISRNDWNYIPDILLPDNCGFNSGVKDYIEPARWSHPPPPWWIERTVKFFGDTEWWRVKDSVVEAISAKLRGTVGHKKWMAINCILEEQYESYSELWDAEYEDEYNGGQIGGHEGLVGRYAGGISKMNTKGKARLSVSSQRFKILQDKDRKIHPDICGELKYKLREYFKLNVVIVKSKSAESHLRDDTYIDNLCNYSMLYNPRAHKMNKNKSGAKASANASAASSDKRQRARTV</sequence>
<accession>A0A6C0KBQ0</accession>
<proteinExistence type="predicted"/>
<feature type="region of interest" description="Disordered" evidence="1">
    <location>
        <begin position="543"/>
        <end position="569"/>
    </location>
</feature>
<protein>
    <submittedName>
        <fullName evidence="2">Uncharacterized protein</fullName>
    </submittedName>
</protein>
<reference evidence="2" key="1">
    <citation type="journal article" date="2020" name="Nature">
        <title>Giant virus diversity and host interactions through global metagenomics.</title>
        <authorList>
            <person name="Schulz F."/>
            <person name="Roux S."/>
            <person name="Paez-Espino D."/>
            <person name="Jungbluth S."/>
            <person name="Walsh D.A."/>
            <person name="Denef V.J."/>
            <person name="McMahon K.D."/>
            <person name="Konstantinidis K.T."/>
            <person name="Eloe-Fadrosh E.A."/>
            <person name="Kyrpides N.C."/>
            <person name="Woyke T."/>
        </authorList>
    </citation>
    <scope>NUCLEOTIDE SEQUENCE</scope>
    <source>
        <strain evidence="2">GVMAG-S-1101178-73</strain>
    </source>
</reference>
<evidence type="ECO:0000256" key="1">
    <source>
        <dbReference type="SAM" id="MobiDB-lite"/>
    </source>
</evidence>